<proteinExistence type="predicted"/>
<dbReference type="AlphaFoldDB" id="A0A939T4D5"/>
<gene>
    <name evidence="3" type="ORF">J4573_35470</name>
</gene>
<evidence type="ECO:0000313" key="4">
    <source>
        <dbReference type="Proteomes" id="UP000669179"/>
    </source>
</evidence>
<organism evidence="3 4">
    <name type="scientific">Actinomadura barringtoniae</name>
    <dbReference type="NCBI Taxonomy" id="1427535"/>
    <lineage>
        <taxon>Bacteria</taxon>
        <taxon>Bacillati</taxon>
        <taxon>Actinomycetota</taxon>
        <taxon>Actinomycetes</taxon>
        <taxon>Streptosporangiales</taxon>
        <taxon>Thermomonosporaceae</taxon>
        <taxon>Actinomadura</taxon>
    </lineage>
</organism>
<reference evidence="3" key="1">
    <citation type="submission" date="2021-03" db="EMBL/GenBank/DDBJ databases">
        <authorList>
            <person name="Kanchanasin P."/>
            <person name="Saeng-In P."/>
            <person name="Phongsopitanun W."/>
            <person name="Yuki M."/>
            <person name="Kudo T."/>
            <person name="Ohkuma M."/>
            <person name="Tanasupawat S."/>
        </authorList>
    </citation>
    <scope>NUCLEOTIDE SEQUENCE</scope>
    <source>
        <strain evidence="3">GKU 128</strain>
    </source>
</reference>
<feature type="region of interest" description="Disordered" evidence="1">
    <location>
        <begin position="32"/>
        <end position="52"/>
    </location>
</feature>
<evidence type="ECO:0000256" key="1">
    <source>
        <dbReference type="SAM" id="MobiDB-lite"/>
    </source>
</evidence>
<dbReference type="EMBL" id="JAGEOJ010000016">
    <property type="protein sequence ID" value="MBO2452436.1"/>
    <property type="molecule type" value="Genomic_DNA"/>
</dbReference>
<dbReference type="InterPro" id="IPR047789">
    <property type="entry name" value="CU044_5270-like"/>
</dbReference>
<dbReference type="NCBIfam" id="NF038083">
    <property type="entry name" value="CU044_5270_fam"/>
    <property type="match status" value="1"/>
</dbReference>
<dbReference type="RefSeq" id="WP_208260455.1">
    <property type="nucleotide sequence ID" value="NZ_JAGEOJ010000016.1"/>
</dbReference>
<evidence type="ECO:0000313" key="3">
    <source>
        <dbReference type="EMBL" id="MBO2452436.1"/>
    </source>
</evidence>
<name>A0A939T4D5_9ACTN</name>
<keyword evidence="2" id="KW-0812">Transmembrane</keyword>
<protein>
    <submittedName>
        <fullName evidence="3">CU044_5270 family protein</fullName>
    </submittedName>
</protein>
<feature type="transmembrane region" description="Helical" evidence="2">
    <location>
        <begin position="57"/>
        <end position="80"/>
    </location>
</feature>
<accession>A0A939T4D5</accession>
<feature type="region of interest" description="Disordered" evidence="1">
    <location>
        <begin position="112"/>
        <end position="131"/>
    </location>
</feature>
<evidence type="ECO:0000256" key="2">
    <source>
        <dbReference type="SAM" id="Phobius"/>
    </source>
</evidence>
<comment type="caution">
    <text evidence="3">The sequence shown here is derived from an EMBL/GenBank/DDBJ whole genome shotgun (WGS) entry which is preliminary data.</text>
</comment>
<keyword evidence="2" id="KW-1133">Transmembrane helix</keyword>
<dbReference type="Proteomes" id="UP000669179">
    <property type="component" value="Unassembled WGS sequence"/>
</dbReference>
<sequence length="344" mass="37820">MTTDEITTFREARPDVPPYDPVAKARLRARLLDASEARRSPGRAPGRASRHTPRRRFLAVGVGAAGVGLAVAAVGSFVVLQNDGTAPARQQPLRMRPVANAMDLANNAAVAAAAKPDDRPRPTQWAYSKSTSVTTKVDGGPYLKLGAARPKLNRPTEVWTRADDQQWADIRNGHLSVHQGSEAQVNYADVLAWPTDPDKLLAAVFKKVSLRDDVRRGGVETRNQYAFMEIEAGMWDKALPSRLRAAMYGALAKIPGTTYEAHAKDLLGRRGVTLYRVHHGYLRDEVIIDPKTYEYLGSRSYTIRAYKDPSGDNQNAAKGEVWTWTAQIGVGVFDRPGDRPGKRP</sequence>
<keyword evidence="4" id="KW-1185">Reference proteome</keyword>
<keyword evidence="2" id="KW-0472">Membrane</keyword>